<name>A0A382YRF9_9ZZZZ</name>
<reference evidence="1" key="1">
    <citation type="submission" date="2018-05" db="EMBL/GenBank/DDBJ databases">
        <authorList>
            <person name="Lanie J.A."/>
            <person name="Ng W.-L."/>
            <person name="Kazmierczak K.M."/>
            <person name="Andrzejewski T.M."/>
            <person name="Davidsen T.M."/>
            <person name="Wayne K.J."/>
            <person name="Tettelin H."/>
            <person name="Glass J.I."/>
            <person name="Rusch D."/>
            <person name="Podicherti R."/>
            <person name="Tsui H.-C.T."/>
            <person name="Winkler M.E."/>
        </authorList>
    </citation>
    <scope>NUCLEOTIDE SEQUENCE</scope>
</reference>
<feature type="non-terminal residue" evidence="1">
    <location>
        <position position="1"/>
    </location>
</feature>
<dbReference type="AlphaFoldDB" id="A0A382YRF9"/>
<proteinExistence type="predicted"/>
<gene>
    <name evidence="1" type="ORF">METZ01_LOCUS438648</name>
</gene>
<sequence length="248" mass="27281">VPAGAIAEQIDFSLGQAERVCGDSAKLHQIKLYNAGSFFDAQAIPETEDAAIAKRLAKFSRVIVECHPALVGDRCLKFRDLLCGHLEIALGLETIHPEALKKLNKRVSLDQFRAAANFVIKNNMSLRTFVLLQPPFIPTEESVVWAKRSIDFSQDCGASVTALIPTRTGNGALDRLAAAGQFTEPTLGQLEDAMDYGVGQARGRVLADLWDLDRFSSCKTCFPQRKSRLSKQNHVQQVPVRITCPSCR</sequence>
<accession>A0A382YRF9</accession>
<protein>
    <recommendedName>
        <fullName evidence="2">Elp3/MiaA/NifB-like radical SAM core domain-containing protein</fullName>
    </recommendedName>
</protein>
<organism evidence="1">
    <name type="scientific">marine metagenome</name>
    <dbReference type="NCBI Taxonomy" id="408172"/>
    <lineage>
        <taxon>unclassified sequences</taxon>
        <taxon>metagenomes</taxon>
        <taxon>ecological metagenomes</taxon>
    </lineage>
</organism>
<evidence type="ECO:0000313" key="1">
    <source>
        <dbReference type="EMBL" id="SVD85794.1"/>
    </source>
</evidence>
<dbReference type="EMBL" id="UINC01177913">
    <property type="protein sequence ID" value="SVD85794.1"/>
    <property type="molecule type" value="Genomic_DNA"/>
</dbReference>
<evidence type="ECO:0008006" key="2">
    <source>
        <dbReference type="Google" id="ProtNLM"/>
    </source>
</evidence>